<evidence type="ECO:0000313" key="8">
    <source>
        <dbReference type="Proteomes" id="UP001160142"/>
    </source>
</evidence>
<organism evidence="7 8">
    <name type="scientific">Antiquaquibacter oligotrophicus</name>
    <dbReference type="NCBI Taxonomy" id="2880260"/>
    <lineage>
        <taxon>Bacteria</taxon>
        <taxon>Bacillati</taxon>
        <taxon>Actinomycetota</taxon>
        <taxon>Actinomycetes</taxon>
        <taxon>Micrococcales</taxon>
        <taxon>Microbacteriaceae</taxon>
        <taxon>Antiquaquibacter</taxon>
    </lineage>
</organism>
<comment type="caution">
    <text evidence="7">The sequence shown here is derived from an EMBL/GenBank/DDBJ whole genome shotgun (WGS) entry which is preliminary data.</text>
</comment>
<sequence>MVPVTDATLPNLPLRARPIDIVFAVFFTLFIVTSCIADMLPTLGVDFSRPTGNFLVDSNYWYAHDADPLFMHPPVWMRIVTGLSAFVYMLFYLVLVPALIKGWNWIQLPAVIYATMIASITGIVVFGVEFFGEPEFRTGNPAKFLAFNLPYVIVPLLLLIRMRKPLPFTRKF</sequence>
<gene>
    <name evidence="7" type="ORF">M2152_001488</name>
</gene>
<keyword evidence="8" id="KW-1185">Reference proteome</keyword>
<dbReference type="EMBL" id="JARXVQ010000001">
    <property type="protein sequence ID" value="MDH6181306.1"/>
    <property type="molecule type" value="Genomic_DNA"/>
</dbReference>
<evidence type="ECO:0000313" key="7">
    <source>
        <dbReference type="EMBL" id="MDH6181306.1"/>
    </source>
</evidence>
<name>A0ABT6KMS2_9MICO</name>
<evidence type="ECO:0000256" key="3">
    <source>
        <dbReference type="ARBA" id="ARBA00022989"/>
    </source>
</evidence>
<comment type="subcellular location">
    <subcellularLocation>
        <location evidence="1">Membrane</location>
        <topology evidence="1">Multi-pass membrane protein</topology>
    </subcellularLocation>
</comment>
<evidence type="ECO:0000256" key="1">
    <source>
        <dbReference type="ARBA" id="ARBA00004141"/>
    </source>
</evidence>
<protein>
    <recommendedName>
        <fullName evidence="6">EXPERA domain-containing protein</fullName>
    </recommendedName>
</protein>
<evidence type="ECO:0000256" key="5">
    <source>
        <dbReference type="SAM" id="Phobius"/>
    </source>
</evidence>
<dbReference type="InterPro" id="IPR033118">
    <property type="entry name" value="EXPERA"/>
</dbReference>
<evidence type="ECO:0000256" key="2">
    <source>
        <dbReference type="ARBA" id="ARBA00022692"/>
    </source>
</evidence>
<feature type="transmembrane region" description="Helical" evidence="5">
    <location>
        <begin position="21"/>
        <end position="40"/>
    </location>
</feature>
<evidence type="ECO:0000259" key="6">
    <source>
        <dbReference type="PROSITE" id="PS51751"/>
    </source>
</evidence>
<proteinExistence type="predicted"/>
<dbReference type="PROSITE" id="PS51751">
    <property type="entry name" value="EXPERA"/>
    <property type="match status" value="1"/>
</dbReference>
<reference evidence="7 8" key="1">
    <citation type="submission" date="2023-04" db="EMBL/GenBank/DDBJ databases">
        <title>Genome Encyclopedia of Bacteria and Archaea VI: Functional Genomics of Type Strains.</title>
        <authorList>
            <person name="Whitman W."/>
        </authorList>
    </citation>
    <scope>NUCLEOTIDE SEQUENCE [LARGE SCALE GENOMIC DNA]</scope>
    <source>
        <strain evidence="7 8">SG_E_30_P1</strain>
    </source>
</reference>
<feature type="transmembrane region" description="Helical" evidence="5">
    <location>
        <begin position="75"/>
        <end position="99"/>
    </location>
</feature>
<keyword evidence="3 5" id="KW-1133">Transmembrane helix</keyword>
<feature type="transmembrane region" description="Helical" evidence="5">
    <location>
        <begin position="111"/>
        <end position="132"/>
    </location>
</feature>
<keyword evidence="2 5" id="KW-0812">Transmembrane</keyword>
<feature type="domain" description="EXPERA" evidence="6">
    <location>
        <begin position="19"/>
        <end position="159"/>
    </location>
</feature>
<evidence type="ECO:0000256" key="4">
    <source>
        <dbReference type="ARBA" id="ARBA00023136"/>
    </source>
</evidence>
<keyword evidence="4 5" id="KW-0472">Membrane</keyword>
<dbReference type="Proteomes" id="UP001160142">
    <property type="component" value="Unassembled WGS sequence"/>
</dbReference>
<dbReference type="Pfam" id="PF05241">
    <property type="entry name" value="EBP"/>
    <property type="match status" value="1"/>
</dbReference>
<feature type="transmembrane region" description="Helical" evidence="5">
    <location>
        <begin position="144"/>
        <end position="162"/>
    </location>
</feature>
<accession>A0ABT6KMS2</accession>